<evidence type="ECO:0000313" key="2">
    <source>
        <dbReference type="EMBL" id="GIM93166.1"/>
    </source>
</evidence>
<reference evidence="2 3" key="1">
    <citation type="submission" date="2021-03" db="EMBL/GenBank/DDBJ databases">
        <title>Whole genome shotgun sequence of Actinoplanes toevensis NBRC 105298.</title>
        <authorList>
            <person name="Komaki H."/>
            <person name="Tamura T."/>
        </authorList>
    </citation>
    <scope>NUCLEOTIDE SEQUENCE [LARGE SCALE GENOMIC DNA]</scope>
    <source>
        <strain evidence="2 3">NBRC 105298</strain>
    </source>
</reference>
<proteinExistence type="predicted"/>
<evidence type="ECO:0000256" key="1">
    <source>
        <dbReference type="SAM" id="MobiDB-lite"/>
    </source>
</evidence>
<name>A0A919TE42_9ACTN</name>
<organism evidence="2 3">
    <name type="scientific">Paractinoplanes toevensis</name>
    <dbReference type="NCBI Taxonomy" id="571911"/>
    <lineage>
        <taxon>Bacteria</taxon>
        <taxon>Bacillati</taxon>
        <taxon>Actinomycetota</taxon>
        <taxon>Actinomycetes</taxon>
        <taxon>Micromonosporales</taxon>
        <taxon>Micromonosporaceae</taxon>
        <taxon>Paractinoplanes</taxon>
    </lineage>
</organism>
<protein>
    <submittedName>
        <fullName evidence="2">Uncharacterized protein</fullName>
    </submittedName>
</protein>
<comment type="caution">
    <text evidence="2">The sequence shown here is derived from an EMBL/GenBank/DDBJ whole genome shotgun (WGS) entry which is preliminary data.</text>
</comment>
<dbReference type="EMBL" id="BOQN01000064">
    <property type="protein sequence ID" value="GIM93166.1"/>
    <property type="molecule type" value="Genomic_DNA"/>
</dbReference>
<dbReference type="Proteomes" id="UP000677082">
    <property type="component" value="Unassembled WGS sequence"/>
</dbReference>
<sequence>MRHLNEIVQHPGQVGRGHRGGHGLLLQRDVPIPPEDCARIIPQFSFEGDSPNALTRSPKPPVRQWGRAPIPPRPLIATSAYAGQTIDDWFIAYHRFAVPGGGTHRETAIDGLRFTAAGLIVPVRPRL</sequence>
<evidence type="ECO:0000313" key="3">
    <source>
        <dbReference type="Proteomes" id="UP000677082"/>
    </source>
</evidence>
<feature type="region of interest" description="Disordered" evidence="1">
    <location>
        <begin position="48"/>
        <end position="69"/>
    </location>
</feature>
<dbReference type="AlphaFoldDB" id="A0A919TE42"/>
<keyword evidence="3" id="KW-1185">Reference proteome</keyword>
<feature type="region of interest" description="Disordered" evidence="1">
    <location>
        <begin position="1"/>
        <end position="21"/>
    </location>
</feature>
<accession>A0A919TE42</accession>
<gene>
    <name evidence="2" type="ORF">Ato02nite_049590</name>
</gene>